<name>A0ABP0EE12_9ASCO</name>
<evidence type="ECO:0000256" key="4">
    <source>
        <dbReference type="ARBA" id="ARBA00022801"/>
    </source>
</evidence>
<evidence type="ECO:0000259" key="10">
    <source>
        <dbReference type="Pfam" id="PF03639"/>
    </source>
</evidence>
<dbReference type="EMBL" id="OZ004257">
    <property type="protein sequence ID" value="CAK7910165.1"/>
    <property type="molecule type" value="Genomic_DNA"/>
</dbReference>
<evidence type="ECO:0000313" key="12">
    <source>
        <dbReference type="EMBL" id="CAK7910165.1"/>
    </source>
</evidence>
<feature type="compositionally biased region" description="Pro residues" evidence="9">
    <location>
        <begin position="26"/>
        <end position="44"/>
    </location>
</feature>
<evidence type="ECO:0000256" key="8">
    <source>
        <dbReference type="ARBA" id="ARBA00023326"/>
    </source>
</evidence>
<keyword evidence="7" id="KW-0961">Cell wall biogenesis/degradation</keyword>
<evidence type="ECO:0000256" key="2">
    <source>
        <dbReference type="ARBA" id="ARBA00010730"/>
    </source>
</evidence>
<keyword evidence="8" id="KW-0624">Polysaccharide degradation</keyword>
<dbReference type="InterPro" id="IPR040720">
    <property type="entry name" value="GH81_C"/>
</dbReference>
<evidence type="ECO:0000256" key="7">
    <source>
        <dbReference type="ARBA" id="ARBA00023316"/>
    </source>
</evidence>
<reference evidence="12 13" key="1">
    <citation type="submission" date="2024-01" db="EMBL/GenBank/DDBJ databases">
        <authorList>
            <consortium name="Genoscope - CEA"/>
            <person name="William W."/>
        </authorList>
    </citation>
    <scope>NUCLEOTIDE SEQUENCE [LARGE SCALE GENOMIC DNA]</scope>
    <source>
        <strain evidence="12 13">29B2s-10</strain>
    </source>
</reference>
<keyword evidence="5" id="KW-0119">Carbohydrate metabolism</keyword>
<dbReference type="Gene3D" id="2.70.98.30">
    <property type="entry name" value="Golgi alpha-mannosidase II, domain 4"/>
    <property type="match status" value="1"/>
</dbReference>
<keyword evidence="4" id="KW-0378">Hydrolase</keyword>
<evidence type="ECO:0000259" key="11">
    <source>
        <dbReference type="Pfam" id="PF17652"/>
    </source>
</evidence>
<dbReference type="Proteomes" id="UP001497600">
    <property type="component" value="Chromosome E"/>
</dbReference>
<sequence length="762" mass="85197">MGFRDIKNALKKIDQSFKGNDERDAPPIPPRGQDEAPPPIPPRLPKQSKDIATAPSSKSSGLFGPGLAHGKNVPSIFQQVQHAQKPVGCSFESSDAPIQTNNFYNNLCLEDQTYPVWTLPYSLWITKDPDQDPGLAFNHTEASQRVFGPDPSGNPAQFYFNPPKIKSFTLSAQGFHGDSLIANLESHNKLSVVAKLSSGGDTGRNITVPLVHGMGFISAVYNQLVPIIGSQVGVQQFERVSENKYRVMLFNQVVWTIYVTNNQRGNFSLELKDPNHIVANTEANNVVIQICRGESSSYDQAAGAYPISCHLDGSVQGNSGSYSFNYELQGKSSSGSTVVWCLPHHYEILDPSISSKDTGMMLDSPTKGQMKSYLTNELKMNEPNLPTEINFDPWSSIESFKGVNYSQNALSLIRKAAEAEVKQDVVGMANIDSMYTSGKILDKFAYILYVCRFVLKDDSLYQELLPKVKEAINIFAHNKQKYPLVYDTVWKGLISSAEPGADFGNSNYNDHHFHYGYHIHAIALVAKCEPSFVEDSAISEYTTTLLRDVATSSDSDPYFPQSRSFDWFHGHSFAHGIFASGDGKDEESSSEDYHFAYGMKLYAQCINDSSMENRANLMLAVMRRSMNMHMLFSDDNKIQPPQFIKNKVAGISFENKIDFATYFGRGTIADEWIHGIHMLPITPISSYIRTPKFVQEEWQQKLEGIIDQIPDGWKGILILNVALFNPEYAWKWFSRDDWNDAQIDNGMSRTWSLAYISAVGGF</sequence>
<evidence type="ECO:0000256" key="1">
    <source>
        <dbReference type="ARBA" id="ARBA00000382"/>
    </source>
</evidence>
<protein>
    <recommendedName>
        <fullName evidence="3">glucan endo-1,3-beta-D-glucosidase</fullName>
        <ecNumber evidence="3">3.2.1.39</ecNumber>
    </recommendedName>
</protein>
<comment type="similarity">
    <text evidence="2">Belongs to the glycosyl hydrolase 81 family.</text>
</comment>
<feature type="domain" description="Glycosyl hydrolase family 81 N-terminal" evidence="10">
    <location>
        <begin position="84"/>
        <end position="396"/>
    </location>
</feature>
<evidence type="ECO:0000256" key="6">
    <source>
        <dbReference type="ARBA" id="ARBA00023295"/>
    </source>
</evidence>
<gene>
    <name evidence="12" type="primary">ACF2</name>
    <name evidence="12" type="ORF">CAAN4_E18294</name>
</gene>
<organism evidence="12 13">
    <name type="scientific">[Candida] anglica</name>
    <dbReference type="NCBI Taxonomy" id="148631"/>
    <lineage>
        <taxon>Eukaryota</taxon>
        <taxon>Fungi</taxon>
        <taxon>Dikarya</taxon>
        <taxon>Ascomycota</taxon>
        <taxon>Saccharomycotina</taxon>
        <taxon>Pichiomycetes</taxon>
        <taxon>Debaryomycetaceae</taxon>
        <taxon>Kurtzmaniella</taxon>
    </lineage>
</organism>
<evidence type="ECO:0000256" key="5">
    <source>
        <dbReference type="ARBA" id="ARBA00023277"/>
    </source>
</evidence>
<feature type="domain" description="Glycosyl hydrolase family 81 C-terminal" evidence="11">
    <location>
        <begin position="405"/>
        <end position="753"/>
    </location>
</feature>
<dbReference type="Pfam" id="PF03639">
    <property type="entry name" value="Glyco_hydro_81"/>
    <property type="match status" value="1"/>
</dbReference>
<dbReference type="Gene3D" id="1.10.287.1170">
    <property type="entry name" value="glycoside hydrolase family 81 endo-[beta] glucanase"/>
    <property type="match status" value="1"/>
</dbReference>
<dbReference type="Gene3D" id="1.20.5.420">
    <property type="entry name" value="Immunoglobulin FC, subunit C"/>
    <property type="match status" value="1"/>
</dbReference>
<proteinExistence type="inferred from homology"/>
<dbReference type="InterPro" id="IPR040451">
    <property type="entry name" value="GH81_N"/>
</dbReference>
<dbReference type="EC" id="3.2.1.39" evidence="3"/>
<accession>A0ABP0EE12</accession>
<feature type="region of interest" description="Disordered" evidence="9">
    <location>
        <begin position="1"/>
        <end position="65"/>
    </location>
</feature>
<keyword evidence="6" id="KW-0326">Glycosidase</keyword>
<comment type="catalytic activity">
    <reaction evidence="1">
        <text>Hydrolysis of (1-&gt;3)-beta-D-glucosidic linkages in (1-&gt;3)-beta-D-glucans.</text>
        <dbReference type="EC" id="3.2.1.39"/>
    </reaction>
</comment>
<evidence type="ECO:0000256" key="3">
    <source>
        <dbReference type="ARBA" id="ARBA00012780"/>
    </source>
</evidence>
<keyword evidence="13" id="KW-1185">Reference proteome</keyword>
<dbReference type="PROSITE" id="PS52008">
    <property type="entry name" value="GH81"/>
    <property type="match status" value="1"/>
</dbReference>
<dbReference type="InterPro" id="IPR005200">
    <property type="entry name" value="Endo-beta-glucanase"/>
</dbReference>
<dbReference type="PANTHER" id="PTHR31983:SF0">
    <property type="entry name" value="GLUCAN ENDO-1,3-BETA-D-GLUCOSIDASE 2"/>
    <property type="match status" value="1"/>
</dbReference>
<feature type="compositionally biased region" description="Basic and acidic residues" evidence="9">
    <location>
        <begin position="1"/>
        <end position="25"/>
    </location>
</feature>
<evidence type="ECO:0000256" key="9">
    <source>
        <dbReference type="SAM" id="MobiDB-lite"/>
    </source>
</evidence>
<dbReference type="PANTHER" id="PTHR31983">
    <property type="entry name" value="ENDO-1,3(4)-BETA-GLUCANASE 1"/>
    <property type="match status" value="1"/>
</dbReference>
<evidence type="ECO:0000313" key="13">
    <source>
        <dbReference type="Proteomes" id="UP001497600"/>
    </source>
</evidence>
<dbReference type="Pfam" id="PF17652">
    <property type="entry name" value="Glyco_hydro81C"/>
    <property type="match status" value="1"/>
</dbReference>